<reference evidence="1" key="1">
    <citation type="submission" date="2019-12" db="EMBL/GenBank/DDBJ databases">
        <title>Genome sequencing and annotation of Brassica cretica.</title>
        <authorList>
            <person name="Studholme D.J."/>
            <person name="Sarris P.F."/>
        </authorList>
    </citation>
    <scope>NUCLEOTIDE SEQUENCE</scope>
    <source>
        <strain evidence="1">PFS-001/15</strain>
        <tissue evidence="1">Leaf</tissue>
    </source>
</reference>
<sequence>MQQNQVKKRIASETGLLAVYGVITTVSLHQALRRRLIGFHGRGFGQDTKEMKFFNANRYRILELIGKGNYRVMCAAVDTHTRERKSPNTSPMHFVCSAM</sequence>
<protein>
    <submittedName>
        <fullName evidence="1">Uncharacterized protein</fullName>
    </submittedName>
</protein>
<dbReference type="Proteomes" id="UP000712281">
    <property type="component" value="Unassembled WGS sequence"/>
</dbReference>
<proteinExistence type="predicted"/>
<gene>
    <name evidence="1" type="ORF">F2Q68_00017262</name>
</gene>
<evidence type="ECO:0000313" key="1">
    <source>
        <dbReference type="EMBL" id="KAF2555407.1"/>
    </source>
</evidence>
<organism evidence="1 2">
    <name type="scientific">Brassica cretica</name>
    <name type="common">Mustard</name>
    <dbReference type="NCBI Taxonomy" id="69181"/>
    <lineage>
        <taxon>Eukaryota</taxon>
        <taxon>Viridiplantae</taxon>
        <taxon>Streptophyta</taxon>
        <taxon>Embryophyta</taxon>
        <taxon>Tracheophyta</taxon>
        <taxon>Spermatophyta</taxon>
        <taxon>Magnoliopsida</taxon>
        <taxon>eudicotyledons</taxon>
        <taxon>Gunneridae</taxon>
        <taxon>Pentapetalae</taxon>
        <taxon>rosids</taxon>
        <taxon>malvids</taxon>
        <taxon>Brassicales</taxon>
        <taxon>Brassicaceae</taxon>
        <taxon>Brassiceae</taxon>
        <taxon>Brassica</taxon>
    </lineage>
</organism>
<comment type="caution">
    <text evidence="1">The sequence shown here is derived from an EMBL/GenBank/DDBJ whole genome shotgun (WGS) entry which is preliminary data.</text>
</comment>
<name>A0A8S9HFE1_BRACR</name>
<dbReference type="EMBL" id="QGKW02001940">
    <property type="protein sequence ID" value="KAF2555407.1"/>
    <property type="molecule type" value="Genomic_DNA"/>
</dbReference>
<evidence type="ECO:0000313" key="2">
    <source>
        <dbReference type="Proteomes" id="UP000712281"/>
    </source>
</evidence>
<dbReference type="AlphaFoldDB" id="A0A8S9HFE1"/>
<accession>A0A8S9HFE1</accession>